<evidence type="ECO:0000256" key="2">
    <source>
        <dbReference type="ARBA" id="ARBA00023004"/>
    </source>
</evidence>
<dbReference type="AlphaFoldDB" id="U4TZP3"/>
<organism evidence="5 6">
    <name type="scientific">Dendroctonus ponderosae</name>
    <name type="common">Mountain pine beetle</name>
    <dbReference type="NCBI Taxonomy" id="77166"/>
    <lineage>
        <taxon>Eukaryota</taxon>
        <taxon>Metazoa</taxon>
        <taxon>Ecdysozoa</taxon>
        <taxon>Arthropoda</taxon>
        <taxon>Hexapoda</taxon>
        <taxon>Insecta</taxon>
        <taxon>Pterygota</taxon>
        <taxon>Neoptera</taxon>
        <taxon>Endopterygota</taxon>
        <taxon>Coleoptera</taxon>
        <taxon>Polyphaga</taxon>
        <taxon>Cucujiformia</taxon>
        <taxon>Curculionidae</taxon>
        <taxon>Scolytinae</taxon>
        <taxon>Dendroctonus</taxon>
    </lineage>
</organism>
<accession>U4TZP3</accession>
<evidence type="ECO:0000313" key="5">
    <source>
        <dbReference type="EMBL" id="ERL83280.1"/>
    </source>
</evidence>
<evidence type="ECO:0000256" key="1">
    <source>
        <dbReference type="ARBA" id="ARBA00022723"/>
    </source>
</evidence>
<protein>
    <recommendedName>
        <fullName evidence="4">Aconitase/3-isopropylmalate dehydratase large subunit alpha/beta/alpha domain-containing protein</fullName>
    </recommendedName>
</protein>
<dbReference type="GO" id="GO:0046872">
    <property type="term" value="F:metal ion binding"/>
    <property type="evidence" value="ECO:0007669"/>
    <property type="project" value="UniProtKB-KW"/>
</dbReference>
<proteinExistence type="predicted"/>
<keyword evidence="1" id="KW-0479">Metal-binding</keyword>
<gene>
    <name evidence="5" type="ORF">D910_00078</name>
</gene>
<dbReference type="GO" id="GO:0051536">
    <property type="term" value="F:iron-sulfur cluster binding"/>
    <property type="evidence" value="ECO:0007669"/>
    <property type="project" value="UniProtKB-KW"/>
</dbReference>
<dbReference type="PROSITE" id="PS01244">
    <property type="entry name" value="ACONITASE_2"/>
    <property type="match status" value="1"/>
</dbReference>
<dbReference type="InterPro" id="IPR001030">
    <property type="entry name" value="Acoase/IPM_deHydtase_lsu_aba"/>
</dbReference>
<dbReference type="InterPro" id="IPR018136">
    <property type="entry name" value="Aconitase_4Fe-4S_BS"/>
</dbReference>
<evidence type="ECO:0000256" key="3">
    <source>
        <dbReference type="ARBA" id="ARBA00023014"/>
    </source>
</evidence>
<evidence type="ECO:0000259" key="4">
    <source>
        <dbReference type="Pfam" id="PF00330"/>
    </source>
</evidence>
<dbReference type="Pfam" id="PF00330">
    <property type="entry name" value="Aconitase"/>
    <property type="match status" value="1"/>
</dbReference>
<dbReference type="InterPro" id="IPR006249">
    <property type="entry name" value="Aconitase/IRP2"/>
</dbReference>
<name>U4TZP3_DENPD</name>
<dbReference type="Gene3D" id="3.30.499.10">
    <property type="entry name" value="Aconitase, domain 3"/>
    <property type="match status" value="1"/>
</dbReference>
<dbReference type="SUPFAM" id="SSF53732">
    <property type="entry name" value="Aconitase iron-sulfur domain"/>
    <property type="match status" value="1"/>
</dbReference>
<dbReference type="InterPro" id="IPR036008">
    <property type="entry name" value="Aconitase_4Fe-4S_dom"/>
</dbReference>
<dbReference type="OrthoDB" id="2279155at2759"/>
<keyword evidence="2" id="KW-0408">Iron</keyword>
<feature type="domain" description="Aconitase/3-isopropylmalate dehydratase large subunit alpha/beta/alpha" evidence="4">
    <location>
        <begin position="3"/>
        <end position="104"/>
    </location>
</feature>
<sequence>MIVQPYVKTSLSPGSGVVTYYLTESGVIPPLEQLGFNIVGYGCMTCIGNSGGLDENIVNAIESNDLVCCGVLSGNRNFEGRIHPNTRANYLASPLLVIAYAIAGRVDIDFETEPLAKRADGSVVFLRDIWPTRAEIHEVERTYVIPAMFKEVYSRIETGSGMWQTLDAPAGIFNRA</sequence>
<dbReference type="EMBL" id="KB629749">
    <property type="protein sequence ID" value="ERL83280.1"/>
    <property type="molecule type" value="Genomic_DNA"/>
</dbReference>
<reference evidence="5 6" key="1">
    <citation type="journal article" date="2013" name="Genome Biol.">
        <title>Draft genome of the mountain pine beetle, Dendroctonus ponderosae Hopkins, a major forest pest.</title>
        <authorList>
            <person name="Keeling C.I."/>
            <person name="Yuen M.M."/>
            <person name="Liao N.Y."/>
            <person name="Docking T.R."/>
            <person name="Chan S.K."/>
            <person name="Taylor G.A."/>
            <person name="Palmquist D.L."/>
            <person name="Jackman S.D."/>
            <person name="Nguyen A."/>
            <person name="Li M."/>
            <person name="Henderson H."/>
            <person name="Janes J.K."/>
            <person name="Zhao Y."/>
            <person name="Pandoh P."/>
            <person name="Moore R."/>
            <person name="Sperling F.A."/>
            <person name="Huber D.P."/>
            <person name="Birol I."/>
            <person name="Jones S.J."/>
            <person name="Bohlmann J."/>
        </authorList>
    </citation>
    <scope>NUCLEOTIDE SEQUENCE</scope>
</reference>
<dbReference type="STRING" id="77166.U4TZP3"/>
<evidence type="ECO:0000313" key="6">
    <source>
        <dbReference type="Proteomes" id="UP000030742"/>
    </source>
</evidence>
<dbReference type="InterPro" id="IPR015931">
    <property type="entry name" value="Acnase/IPM_dHydase_lsu_aba_1/3"/>
</dbReference>
<keyword evidence="3" id="KW-0411">Iron-sulfur</keyword>
<dbReference type="Gene3D" id="6.10.190.10">
    <property type="match status" value="1"/>
</dbReference>
<dbReference type="Proteomes" id="UP000030742">
    <property type="component" value="Unassembled WGS sequence"/>
</dbReference>
<dbReference type="PANTHER" id="PTHR11670">
    <property type="entry name" value="ACONITASE/IRON-RESPONSIVE ELEMENT FAMILY MEMBER"/>
    <property type="match status" value="1"/>
</dbReference>